<dbReference type="RefSeq" id="WP_078980175.1">
    <property type="nucleotide sequence ID" value="NZ_MWQN01000002.1"/>
</dbReference>
<feature type="transmembrane region" description="Helical" evidence="1">
    <location>
        <begin position="128"/>
        <end position="148"/>
    </location>
</feature>
<accession>A0A1T3NQG2</accession>
<feature type="chain" id="PRO_5039122453" description="Gram-positive cocci surface proteins LPxTG domain-containing protein" evidence="2">
    <location>
        <begin position="27"/>
        <end position="156"/>
    </location>
</feature>
<keyword evidence="1" id="KW-0472">Membrane</keyword>
<dbReference type="OrthoDB" id="4350676at2"/>
<name>A0A1T3NQG2_9ACTN</name>
<dbReference type="EMBL" id="MWQN01000002">
    <property type="protein sequence ID" value="OPC78975.1"/>
    <property type="molecule type" value="Genomic_DNA"/>
</dbReference>
<comment type="caution">
    <text evidence="3">The sequence shown here is derived from an EMBL/GenBank/DDBJ whole genome shotgun (WGS) entry which is preliminary data.</text>
</comment>
<dbReference type="Proteomes" id="UP000190037">
    <property type="component" value="Unassembled WGS sequence"/>
</dbReference>
<keyword evidence="4" id="KW-1185">Reference proteome</keyword>
<gene>
    <name evidence="3" type="ORF">B4N89_33220</name>
</gene>
<evidence type="ECO:0000256" key="1">
    <source>
        <dbReference type="SAM" id="Phobius"/>
    </source>
</evidence>
<evidence type="ECO:0000313" key="4">
    <source>
        <dbReference type="Proteomes" id="UP000190037"/>
    </source>
</evidence>
<evidence type="ECO:0000313" key="3">
    <source>
        <dbReference type="EMBL" id="OPC78975.1"/>
    </source>
</evidence>
<feature type="signal peptide" evidence="2">
    <location>
        <begin position="1"/>
        <end position="26"/>
    </location>
</feature>
<protein>
    <recommendedName>
        <fullName evidence="5">Gram-positive cocci surface proteins LPxTG domain-containing protein</fullName>
    </recommendedName>
</protein>
<reference evidence="3 4" key="1">
    <citation type="submission" date="2017-03" db="EMBL/GenBank/DDBJ databases">
        <title>Draft genome sequence of Streptomyces scabrisporus NF3, endophyte isolated from Amphipterygium adstringens.</title>
        <authorList>
            <person name="Vazquez M."/>
            <person name="Ceapa C.D."/>
            <person name="Rodriguez Luna D."/>
            <person name="Sanchez Esquivel S."/>
        </authorList>
    </citation>
    <scope>NUCLEOTIDE SEQUENCE [LARGE SCALE GENOMIC DNA]</scope>
    <source>
        <strain evidence="3 4">NF3</strain>
    </source>
</reference>
<keyword evidence="2" id="KW-0732">Signal</keyword>
<evidence type="ECO:0008006" key="5">
    <source>
        <dbReference type="Google" id="ProtNLM"/>
    </source>
</evidence>
<keyword evidence="1" id="KW-1133">Transmembrane helix</keyword>
<evidence type="ECO:0000256" key="2">
    <source>
        <dbReference type="SAM" id="SignalP"/>
    </source>
</evidence>
<sequence length="156" mass="15216">MRCARLAVVGTIVGLTVCGSAGAAFAAAPMQADSGRPGDTVLLSDDKHCTANTATATSEAFTSAVTLTRSGDEVKGQATIKDVATGDYEVKVVCGEGQELIGSLHVMGGAPTAPSTAGLGGTQGTDPALLAAGGLVLAGAAGTGFVALRRRAANPT</sequence>
<organism evidence="3 4">
    <name type="scientific">Embleya scabrispora</name>
    <dbReference type="NCBI Taxonomy" id="159449"/>
    <lineage>
        <taxon>Bacteria</taxon>
        <taxon>Bacillati</taxon>
        <taxon>Actinomycetota</taxon>
        <taxon>Actinomycetes</taxon>
        <taxon>Kitasatosporales</taxon>
        <taxon>Streptomycetaceae</taxon>
        <taxon>Embleya</taxon>
    </lineage>
</organism>
<keyword evidence="1" id="KW-0812">Transmembrane</keyword>
<dbReference type="AlphaFoldDB" id="A0A1T3NQG2"/>
<proteinExistence type="predicted"/>